<dbReference type="EMBL" id="DPPF01000058">
    <property type="protein sequence ID" value="HCW92565.1"/>
    <property type="molecule type" value="Genomic_DNA"/>
</dbReference>
<comment type="subcellular location">
    <subcellularLocation>
        <location evidence="1">Cell membrane</location>
        <topology evidence="1">Multi-pass membrane protein</topology>
    </subcellularLocation>
</comment>
<accession>A0A3D5Q9N8</accession>
<reference evidence="9 10" key="1">
    <citation type="journal article" date="2018" name="Nat. Biotechnol.">
        <title>A standardized bacterial taxonomy based on genome phylogeny substantially revises the tree of life.</title>
        <authorList>
            <person name="Parks D.H."/>
            <person name="Chuvochina M."/>
            <person name="Waite D.W."/>
            <person name="Rinke C."/>
            <person name="Skarshewski A."/>
            <person name="Chaumeil P.A."/>
            <person name="Hugenholtz P."/>
        </authorList>
    </citation>
    <scope>NUCLEOTIDE SEQUENCE [LARGE SCALE GENOMIC DNA]</scope>
    <source>
        <strain evidence="9">UBA8672</strain>
    </source>
</reference>
<organism evidence="9 10">
    <name type="scientific">Flexistipes sinusarabici</name>
    <dbReference type="NCBI Taxonomy" id="2352"/>
    <lineage>
        <taxon>Bacteria</taxon>
        <taxon>Pseudomonadati</taxon>
        <taxon>Deferribacterota</taxon>
        <taxon>Deferribacteres</taxon>
        <taxon>Deferribacterales</taxon>
        <taxon>Flexistipitaceae</taxon>
        <taxon>Flexistipes</taxon>
    </lineage>
</organism>
<dbReference type="InterPro" id="IPR005744">
    <property type="entry name" value="Hy-lIII"/>
</dbReference>
<dbReference type="Proteomes" id="UP000262325">
    <property type="component" value="Unassembled WGS sequence"/>
</dbReference>
<keyword evidence="6 8" id="KW-0472">Membrane</keyword>
<evidence type="ECO:0000256" key="2">
    <source>
        <dbReference type="ARBA" id="ARBA00008488"/>
    </source>
</evidence>
<comment type="caution">
    <text evidence="9">The sequence shown here is derived from an EMBL/GenBank/DDBJ whole genome shotgun (WGS) entry which is preliminary data.</text>
</comment>
<evidence type="ECO:0000256" key="1">
    <source>
        <dbReference type="ARBA" id="ARBA00004651"/>
    </source>
</evidence>
<feature type="transmembrane region" description="Helical" evidence="8">
    <location>
        <begin position="42"/>
        <end position="64"/>
    </location>
</feature>
<feature type="binding site" evidence="7">
    <location>
        <position position="191"/>
    </location>
    <ligand>
        <name>Zn(2+)</name>
        <dbReference type="ChEBI" id="CHEBI:29105"/>
    </ligand>
</feature>
<evidence type="ECO:0000256" key="6">
    <source>
        <dbReference type="ARBA" id="ARBA00023136"/>
    </source>
</evidence>
<protein>
    <submittedName>
        <fullName evidence="9">Hemolysin</fullName>
    </submittedName>
</protein>
<feature type="transmembrane region" description="Helical" evidence="8">
    <location>
        <begin position="157"/>
        <end position="178"/>
    </location>
</feature>
<keyword evidence="3" id="KW-1003">Cell membrane</keyword>
<feature type="transmembrane region" description="Helical" evidence="8">
    <location>
        <begin position="76"/>
        <end position="98"/>
    </location>
</feature>
<feature type="transmembrane region" description="Helical" evidence="8">
    <location>
        <begin position="104"/>
        <end position="123"/>
    </location>
</feature>
<dbReference type="PANTHER" id="PTHR20855:SF3">
    <property type="entry name" value="LD03007P"/>
    <property type="match status" value="1"/>
</dbReference>
<evidence type="ECO:0000256" key="8">
    <source>
        <dbReference type="SAM" id="Phobius"/>
    </source>
</evidence>
<dbReference type="PANTHER" id="PTHR20855">
    <property type="entry name" value="ADIPOR/PROGESTIN RECEPTOR-RELATED"/>
    <property type="match status" value="1"/>
</dbReference>
<feature type="binding site" evidence="7">
    <location>
        <position position="62"/>
    </location>
    <ligand>
        <name>Zn(2+)</name>
        <dbReference type="ChEBI" id="CHEBI:29105"/>
    </ligand>
</feature>
<dbReference type="Pfam" id="PF03006">
    <property type="entry name" value="HlyIII"/>
    <property type="match status" value="1"/>
</dbReference>
<keyword evidence="7" id="KW-0479">Metal-binding</keyword>
<feature type="transmembrane region" description="Helical" evidence="8">
    <location>
        <begin position="12"/>
        <end position="30"/>
    </location>
</feature>
<dbReference type="GO" id="GO:0140911">
    <property type="term" value="F:pore-forming activity"/>
    <property type="evidence" value="ECO:0007669"/>
    <property type="project" value="InterPro"/>
</dbReference>
<keyword evidence="5 8" id="KW-1133">Transmembrane helix</keyword>
<sequence>MIKKLREPMNGLTHFVPAVLSVAGIVILLVKAIELSDPYRIVSYSIFGAGLFALYLMSTLYHWLPASFEKVRLLRRLDHMMIFVLIAATYTPICLIPLRGGWGWSLFGTVWGLAVIGIFLKIFWMNAPRWLSTGLYLGMGWIALVALWPMINNMSLQALLLLLAGGIFYSLGAVIYALKKPVLVPNILGFHEIFHIFVALGSFMHFLVIYNI</sequence>
<dbReference type="RefSeq" id="WP_273266888.1">
    <property type="nucleotide sequence ID" value="NZ_JAAZVV010000123.1"/>
</dbReference>
<evidence type="ECO:0000313" key="10">
    <source>
        <dbReference type="Proteomes" id="UP000262325"/>
    </source>
</evidence>
<dbReference type="GO" id="GO:0046872">
    <property type="term" value="F:metal ion binding"/>
    <property type="evidence" value="ECO:0007669"/>
    <property type="project" value="UniProtKB-KW"/>
</dbReference>
<dbReference type="AlphaFoldDB" id="A0A3D5Q9N8"/>
<comment type="similarity">
    <text evidence="2">Belongs to the UPF0073 (Hly-III) family.</text>
</comment>
<proteinExistence type="inferred from homology"/>
<dbReference type="NCBIfam" id="TIGR01065">
    <property type="entry name" value="hlyIII"/>
    <property type="match status" value="1"/>
</dbReference>
<evidence type="ECO:0000256" key="4">
    <source>
        <dbReference type="ARBA" id="ARBA00022692"/>
    </source>
</evidence>
<evidence type="ECO:0000313" key="9">
    <source>
        <dbReference type="EMBL" id="HCW92565.1"/>
    </source>
</evidence>
<name>A0A3D5Q9N8_FLESI</name>
<feature type="binding site" evidence="7">
    <location>
        <position position="195"/>
    </location>
    <ligand>
        <name>Zn(2+)</name>
        <dbReference type="ChEBI" id="CHEBI:29105"/>
    </ligand>
</feature>
<dbReference type="InterPro" id="IPR004254">
    <property type="entry name" value="AdipoR/HlyIII-related"/>
</dbReference>
<feature type="transmembrane region" description="Helical" evidence="8">
    <location>
        <begin position="130"/>
        <end position="151"/>
    </location>
</feature>
<keyword evidence="7" id="KW-0862">Zinc</keyword>
<evidence type="ECO:0000256" key="5">
    <source>
        <dbReference type="ARBA" id="ARBA00022989"/>
    </source>
</evidence>
<evidence type="ECO:0000256" key="7">
    <source>
        <dbReference type="PIRSR" id="PIRSR604254-1"/>
    </source>
</evidence>
<gene>
    <name evidence="9" type="ORF">DHM44_02680</name>
</gene>
<evidence type="ECO:0000256" key="3">
    <source>
        <dbReference type="ARBA" id="ARBA00022475"/>
    </source>
</evidence>
<feature type="transmembrane region" description="Helical" evidence="8">
    <location>
        <begin position="190"/>
        <end position="210"/>
    </location>
</feature>
<keyword evidence="4 8" id="KW-0812">Transmembrane</keyword>
<dbReference type="GO" id="GO:0005886">
    <property type="term" value="C:plasma membrane"/>
    <property type="evidence" value="ECO:0007669"/>
    <property type="project" value="UniProtKB-SubCell"/>
</dbReference>